<gene>
    <name evidence="7" type="primary">csm4</name>
    <name evidence="7" type="ORF">H8876_01065</name>
</gene>
<reference evidence="7" key="1">
    <citation type="submission" date="2020-08" db="EMBL/GenBank/DDBJ databases">
        <authorList>
            <person name="Liu C."/>
            <person name="Sun Q."/>
        </authorList>
    </citation>
    <scope>NUCLEOTIDE SEQUENCE</scope>
    <source>
        <strain evidence="7">BX16</strain>
    </source>
</reference>
<proteinExistence type="inferred from homology"/>
<keyword evidence="3" id="KW-0694">RNA-binding</keyword>
<dbReference type="RefSeq" id="WP_249286176.1">
    <property type="nucleotide sequence ID" value="NZ_JACRWC010000021.1"/>
</dbReference>
<evidence type="ECO:0000256" key="4">
    <source>
        <dbReference type="ARBA" id="ARBA00023118"/>
    </source>
</evidence>
<dbReference type="InterPro" id="IPR005510">
    <property type="entry name" value="Csm4"/>
</dbReference>
<evidence type="ECO:0000259" key="6">
    <source>
        <dbReference type="Pfam" id="PF17953"/>
    </source>
</evidence>
<sequence>MEYCIYKFNFKTAVHIGSGKLSDGEMTFHADTLFSALCQEALQIGGEDMLQELISYVEKDQLRISDCFPFVQKNHYYIPKPMKAVSHEQDSSTDRKAFKKLKYLPVEKLEEYLNGTLDVVQENAVFAAHSGVYSVKTSAAISEIEDTKPYSIGLWNFPQDSGLYFILGYESDEVNYFIGDLMDSLSYSGIGGKRSAGMGRFECSVDRIPEIMQQHIDAKDGKQFMALSICMDEQGTLEDVISNAEYLLIKRSGFVASSSYAENFQKKKNLYVFREGSCFSRKFDGAVFDVSCGGSHPVYRYAKTMWMKVD</sequence>
<dbReference type="GO" id="GO:0003723">
    <property type="term" value="F:RNA binding"/>
    <property type="evidence" value="ECO:0007669"/>
    <property type="project" value="UniProtKB-KW"/>
</dbReference>
<keyword evidence="8" id="KW-1185">Reference proteome</keyword>
<dbReference type="NCBIfam" id="TIGR01903">
    <property type="entry name" value="cas5_csm4"/>
    <property type="match status" value="1"/>
</dbReference>
<organism evidence="7 8">
    <name type="scientific">Lentihominibacter faecis</name>
    <dbReference type="NCBI Taxonomy" id="2764712"/>
    <lineage>
        <taxon>Bacteria</taxon>
        <taxon>Bacillati</taxon>
        <taxon>Bacillota</taxon>
        <taxon>Clostridia</taxon>
        <taxon>Peptostreptococcales</taxon>
        <taxon>Anaerovoracaceae</taxon>
        <taxon>Lentihominibacter</taxon>
    </lineage>
</organism>
<dbReference type="Pfam" id="PF03787">
    <property type="entry name" value="RAMPs"/>
    <property type="match status" value="1"/>
</dbReference>
<keyword evidence="4" id="KW-0051">Antiviral defense</keyword>
<dbReference type="Pfam" id="PF17953">
    <property type="entry name" value="Csm4_C"/>
    <property type="match status" value="1"/>
</dbReference>
<dbReference type="GO" id="GO:0051607">
    <property type="term" value="P:defense response to virus"/>
    <property type="evidence" value="ECO:0007669"/>
    <property type="project" value="UniProtKB-KW"/>
</dbReference>
<dbReference type="AlphaFoldDB" id="A0A923SL13"/>
<evidence type="ECO:0000256" key="3">
    <source>
        <dbReference type="ARBA" id="ARBA00022884"/>
    </source>
</evidence>
<dbReference type="Proteomes" id="UP000644115">
    <property type="component" value="Unassembled WGS sequence"/>
</dbReference>
<dbReference type="InterPro" id="IPR005537">
    <property type="entry name" value="RAMP_III_fam"/>
</dbReference>
<feature type="domain" description="Csm4 C-terminal" evidence="6">
    <location>
        <begin position="219"/>
        <end position="309"/>
    </location>
</feature>
<feature type="domain" description="CRISPR type III-associated protein" evidence="5">
    <location>
        <begin position="7"/>
        <end position="202"/>
    </location>
</feature>
<evidence type="ECO:0000259" key="5">
    <source>
        <dbReference type="Pfam" id="PF03787"/>
    </source>
</evidence>
<dbReference type="InterPro" id="IPR040932">
    <property type="entry name" value="Csm4_C"/>
</dbReference>
<evidence type="ECO:0000256" key="2">
    <source>
        <dbReference type="ARBA" id="ARBA00016109"/>
    </source>
</evidence>
<evidence type="ECO:0000313" key="8">
    <source>
        <dbReference type="Proteomes" id="UP000644115"/>
    </source>
</evidence>
<evidence type="ECO:0000313" key="7">
    <source>
        <dbReference type="EMBL" id="MBC5998612.1"/>
    </source>
</evidence>
<comment type="caution">
    <text evidence="7">The sequence shown here is derived from an EMBL/GenBank/DDBJ whole genome shotgun (WGS) entry which is preliminary data.</text>
</comment>
<protein>
    <recommendedName>
        <fullName evidence="2">CRISPR system Cms protein Csm4</fullName>
    </recommendedName>
</protein>
<accession>A0A923SL13</accession>
<dbReference type="EMBL" id="JACRWC010000021">
    <property type="protein sequence ID" value="MBC5998612.1"/>
    <property type="molecule type" value="Genomic_DNA"/>
</dbReference>
<comment type="similarity">
    <text evidence="1">Belongs to the CRISPR-associated Csm4 family.</text>
</comment>
<evidence type="ECO:0000256" key="1">
    <source>
        <dbReference type="ARBA" id="ARBA00005772"/>
    </source>
</evidence>
<name>A0A923SL13_9FIRM</name>